<dbReference type="EMBL" id="UZAD01013130">
    <property type="protein sequence ID" value="VDN89252.1"/>
    <property type="molecule type" value="Genomic_DNA"/>
</dbReference>
<evidence type="ECO:0000256" key="2">
    <source>
        <dbReference type="ARBA" id="ARBA00022460"/>
    </source>
</evidence>
<evidence type="ECO:0000313" key="12">
    <source>
        <dbReference type="WBParaSite" id="BPAG_0000810401-mRNA-1"/>
    </source>
</evidence>
<evidence type="ECO:0000259" key="9">
    <source>
        <dbReference type="PROSITE" id="PS51034"/>
    </source>
</evidence>
<evidence type="ECO:0000256" key="6">
    <source>
        <dbReference type="ARBA" id="ARBA00022989"/>
    </source>
</evidence>
<reference evidence="12" key="1">
    <citation type="submission" date="2016-04" db="UniProtKB">
        <authorList>
            <consortium name="WormBaseParasite"/>
        </authorList>
    </citation>
    <scope>IDENTIFICATION</scope>
</reference>
<accession>A0A158PQP0</accession>
<comment type="subcellular location">
    <subcellularLocation>
        <location evidence="1">Cell membrane</location>
        <topology evidence="1">Single-pass type I membrane protein</topology>
    </subcellularLocation>
</comment>
<dbReference type="Pfam" id="PF25301">
    <property type="entry name" value="CUT_C"/>
    <property type="match status" value="1"/>
</dbReference>
<feature type="domain" description="ZP" evidence="9">
    <location>
        <begin position="42"/>
        <end position="285"/>
    </location>
</feature>
<keyword evidence="5" id="KW-0732">Signal</keyword>
<dbReference type="GO" id="GO:0042302">
    <property type="term" value="F:structural constituent of cuticle"/>
    <property type="evidence" value="ECO:0007669"/>
    <property type="project" value="UniProtKB-KW"/>
</dbReference>
<keyword evidence="7 8" id="KW-0472">Membrane</keyword>
<dbReference type="Pfam" id="PF25057">
    <property type="entry name" value="CUT_N"/>
    <property type="match status" value="1"/>
</dbReference>
<evidence type="ECO:0000256" key="7">
    <source>
        <dbReference type="ARBA" id="ARBA00023136"/>
    </source>
</evidence>
<dbReference type="WBParaSite" id="BPAG_0000810401-mRNA-1">
    <property type="protein sequence ID" value="BPAG_0000810401-mRNA-1"/>
    <property type="gene ID" value="BPAG_0000810401"/>
</dbReference>
<evidence type="ECO:0000256" key="8">
    <source>
        <dbReference type="SAM" id="Phobius"/>
    </source>
</evidence>
<evidence type="ECO:0000256" key="4">
    <source>
        <dbReference type="ARBA" id="ARBA00022692"/>
    </source>
</evidence>
<evidence type="ECO:0000313" key="10">
    <source>
        <dbReference type="EMBL" id="VDN89252.1"/>
    </source>
</evidence>
<name>A0A158PQP0_BRUPA</name>
<dbReference type="GO" id="GO:0005886">
    <property type="term" value="C:plasma membrane"/>
    <property type="evidence" value="ECO:0007669"/>
    <property type="project" value="UniProtKB-SubCell"/>
</dbReference>
<dbReference type="STRING" id="6280.A0A158PQP0"/>
<protein>
    <submittedName>
        <fullName evidence="12">ZP domain-containing protein</fullName>
    </submittedName>
</protein>
<dbReference type="InterPro" id="IPR057475">
    <property type="entry name" value="CUT_C"/>
</dbReference>
<evidence type="ECO:0000256" key="5">
    <source>
        <dbReference type="ARBA" id="ARBA00022729"/>
    </source>
</evidence>
<dbReference type="Proteomes" id="UP000278627">
    <property type="component" value="Unassembled WGS sequence"/>
</dbReference>
<gene>
    <name evidence="10" type="ORF">BPAG_LOCUS8066</name>
</gene>
<dbReference type="PANTHER" id="PTHR22907:SF7">
    <property type="entry name" value="ZP DOMAIN-CONTAINING PROTEIN"/>
    <property type="match status" value="1"/>
</dbReference>
<keyword evidence="2" id="KW-0193">Cuticle</keyword>
<evidence type="ECO:0000313" key="11">
    <source>
        <dbReference type="Proteomes" id="UP000278627"/>
    </source>
</evidence>
<keyword evidence="6 8" id="KW-1133">Transmembrane helix</keyword>
<feature type="transmembrane region" description="Helical" evidence="8">
    <location>
        <begin position="394"/>
        <end position="417"/>
    </location>
</feature>
<dbReference type="InterPro" id="IPR056953">
    <property type="entry name" value="CUT_N"/>
</dbReference>
<dbReference type="AlphaFoldDB" id="A0A158PQP0"/>
<dbReference type="InterPro" id="IPR001507">
    <property type="entry name" value="ZP_dom"/>
</dbReference>
<keyword evidence="11" id="KW-1185">Reference proteome</keyword>
<dbReference type="InterPro" id="IPR051962">
    <property type="entry name" value="Cuticlin"/>
</dbReference>
<keyword evidence="3" id="KW-1003">Cell membrane</keyword>
<dbReference type="PANTHER" id="PTHR22907">
    <property type="entry name" value="GH04558P"/>
    <property type="match status" value="1"/>
</dbReference>
<organism evidence="12">
    <name type="scientific">Brugia pahangi</name>
    <name type="common">Filarial nematode worm</name>
    <dbReference type="NCBI Taxonomy" id="6280"/>
    <lineage>
        <taxon>Eukaryota</taxon>
        <taxon>Metazoa</taxon>
        <taxon>Ecdysozoa</taxon>
        <taxon>Nematoda</taxon>
        <taxon>Chromadorea</taxon>
        <taxon>Rhabditida</taxon>
        <taxon>Spirurina</taxon>
        <taxon>Spiruromorpha</taxon>
        <taxon>Filarioidea</taxon>
        <taxon>Onchocercidae</taxon>
        <taxon>Brugia</taxon>
    </lineage>
</organism>
<evidence type="ECO:0000256" key="3">
    <source>
        <dbReference type="ARBA" id="ARBA00022475"/>
    </source>
</evidence>
<proteinExistence type="predicted"/>
<dbReference type="SMART" id="SM00241">
    <property type="entry name" value="ZP"/>
    <property type="match status" value="1"/>
</dbReference>
<keyword evidence="4 8" id="KW-0812">Transmembrane</keyword>
<dbReference type="PROSITE" id="PS51034">
    <property type="entry name" value="ZP_2"/>
    <property type="match status" value="1"/>
</dbReference>
<evidence type="ECO:0000256" key="1">
    <source>
        <dbReference type="ARBA" id="ARBA00004251"/>
    </source>
</evidence>
<sequence length="460" mass="52476">MKAENDEVRNGQTLTSNERNFVLQTGATIGTDNGLIGSPEIKCNPETIELVFRTKREFRGKIFVKGHYSNPNCRVDYGKTTLDSRNSVGGIILSHGQCDMNRQRMIQPEGMQFSTILVISFHPLFITKLDRAFHIRCMYREIVHAVSSGIEVSAIATQTLEYEYPFPNCIYTIRKDEIDGPILKYARVGDQIVHRWECLSDVYGLLVHNCYVEDGQGEKQVIIDGNGCHTDRAVLGDPTYVESLNMAYRESLVFKFADRIIVRFQCQIRLCIKDAGGCIGITPPMCFDEKEKTNELFVTAGDSAVHSIKVSNVTDGQSKKRRLMRSPVSERSKHTVDADLISQPVYVLDDDDDDAGDEFHNFREKLVSSSRPFRREQSDQIRQNILEVCVSNTLFTLLICTTVVALLALTTSIIWILHKWLRLVFMLFVLLNQHYRKSSGYAMNEHYKKQYTSHTRVLSF</sequence>
<reference evidence="10 11" key="2">
    <citation type="submission" date="2018-11" db="EMBL/GenBank/DDBJ databases">
        <authorList>
            <consortium name="Pathogen Informatics"/>
        </authorList>
    </citation>
    <scope>NUCLEOTIDE SEQUENCE [LARGE SCALE GENOMIC DNA]</scope>
</reference>